<feature type="compositionally biased region" description="Low complexity" evidence="1">
    <location>
        <begin position="295"/>
        <end position="312"/>
    </location>
</feature>
<protein>
    <recommendedName>
        <fullName evidence="3">FHA domain containing protein</fullName>
    </recommendedName>
</protein>
<feature type="region of interest" description="Disordered" evidence="1">
    <location>
        <begin position="284"/>
        <end position="477"/>
    </location>
</feature>
<accession>A0AA96WBB3</accession>
<proteinExistence type="predicted"/>
<name>A0AA96WBB3_9CYAN</name>
<feature type="compositionally biased region" description="Basic and acidic residues" evidence="1">
    <location>
        <begin position="440"/>
        <end position="463"/>
    </location>
</feature>
<sequence>MKPTRTRLTEVSPPFAIQNLKQDLEIYQPQVKILSPRPNQVLEDTEVEVRLQVNDLTLFKDEALELGPYLQVLLDNQPYTQVFDTSEPLKLENLTPGTHTLRVFAVRPWHESFKNEGAFALTTFHVFTQTPENNPDPKKPLLTYNYPQDTYGAEPVLLDFYLTNAPLHLVAREDTQDAIPDWEIRCTINGESFTFDRWEPIYLKGLKPGKNWVQLELLDENGNPISNVFNNTVQVVTYEPGGSDTLAQLTRGELTADAARKIVNPNYVPPPPEPEIILEPDVETDLTEPEPESMPPELLAPESATEPTAPIEPTEPEAETAKESPIQPEPESDIEAPAASESLPESLPESVTVPSLELIPQPTEAPESSSPALPPLKVVPEPAANPNFMPPSLKLVPQPVPSSGADGTEALERPSFRTPARRPAKIPIQTPAEPEPSPALEHESATPDSLQERLEAVEEKVEELTNSSVQPLPTQLEMPTPAIKVKPSPVQSVPAPLAEPQLETSLDPLILSEPIMAPVVPAAEIDPGQTQAPVVPDLFSALDRVKGFFEGLRKQPSSTKLPLLSPLSEDLELPNSDSEARPLVPTEDGLSDPQ</sequence>
<dbReference type="AlphaFoldDB" id="A0AA96WBB3"/>
<evidence type="ECO:0000256" key="1">
    <source>
        <dbReference type="SAM" id="MobiDB-lite"/>
    </source>
</evidence>
<dbReference type="EMBL" id="CP053586">
    <property type="protein sequence ID" value="WNZ23212.1"/>
    <property type="molecule type" value="Genomic_DNA"/>
</dbReference>
<organism evidence="2">
    <name type="scientific">Leptolyngbya sp. NK1-12</name>
    <dbReference type="NCBI Taxonomy" id="2547451"/>
    <lineage>
        <taxon>Bacteria</taxon>
        <taxon>Bacillati</taxon>
        <taxon>Cyanobacteriota</taxon>
        <taxon>Cyanophyceae</taxon>
        <taxon>Leptolyngbyales</taxon>
        <taxon>Leptolyngbyaceae</taxon>
        <taxon>Leptolyngbya group</taxon>
        <taxon>Leptolyngbya</taxon>
    </lineage>
</organism>
<gene>
    <name evidence="2" type="ORF">HJG54_10355</name>
</gene>
<evidence type="ECO:0008006" key="3">
    <source>
        <dbReference type="Google" id="ProtNLM"/>
    </source>
</evidence>
<dbReference type="RefSeq" id="WP_316434815.1">
    <property type="nucleotide sequence ID" value="NZ_CP053586.1"/>
</dbReference>
<evidence type="ECO:0000313" key="2">
    <source>
        <dbReference type="EMBL" id="WNZ23212.1"/>
    </source>
</evidence>
<feature type="compositionally biased region" description="Low complexity" evidence="1">
    <location>
        <begin position="335"/>
        <end position="350"/>
    </location>
</feature>
<reference evidence="2" key="1">
    <citation type="submission" date="2020-05" db="EMBL/GenBank/DDBJ databases">
        <authorList>
            <person name="Zhu T."/>
            <person name="Keshari N."/>
            <person name="Lu X."/>
        </authorList>
    </citation>
    <scope>NUCLEOTIDE SEQUENCE</scope>
    <source>
        <strain evidence="2">NK1-12</strain>
    </source>
</reference>
<feature type="region of interest" description="Disordered" evidence="1">
    <location>
        <begin position="555"/>
        <end position="594"/>
    </location>
</feature>
<feature type="compositionally biased region" description="Low complexity" evidence="1">
    <location>
        <begin position="556"/>
        <end position="568"/>
    </location>
</feature>